<protein>
    <submittedName>
        <fullName evidence="2">Uncharacterized protein</fullName>
    </submittedName>
</protein>
<gene>
    <name evidence="2" type="ORF">EW026_g5743</name>
</gene>
<comment type="caution">
    <text evidence="2">The sequence shown here is derived from an EMBL/GenBank/DDBJ whole genome shotgun (WGS) entry which is preliminary data.</text>
</comment>
<organism evidence="2 3">
    <name type="scientific">Hermanssonia centrifuga</name>
    <dbReference type="NCBI Taxonomy" id="98765"/>
    <lineage>
        <taxon>Eukaryota</taxon>
        <taxon>Fungi</taxon>
        <taxon>Dikarya</taxon>
        <taxon>Basidiomycota</taxon>
        <taxon>Agaricomycotina</taxon>
        <taxon>Agaricomycetes</taxon>
        <taxon>Polyporales</taxon>
        <taxon>Meruliaceae</taxon>
        <taxon>Hermanssonia</taxon>
    </lineage>
</organism>
<feature type="transmembrane region" description="Helical" evidence="1">
    <location>
        <begin position="20"/>
        <end position="49"/>
    </location>
</feature>
<dbReference type="Proteomes" id="UP000309038">
    <property type="component" value="Unassembled WGS sequence"/>
</dbReference>
<proteinExistence type="predicted"/>
<evidence type="ECO:0000313" key="2">
    <source>
        <dbReference type="EMBL" id="THG96011.1"/>
    </source>
</evidence>
<reference evidence="2 3" key="1">
    <citation type="submission" date="2019-02" db="EMBL/GenBank/DDBJ databases">
        <title>Genome sequencing of the rare red list fungi Phlebia centrifuga.</title>
        <authorList>
            <person name="Buettner E."/>
            <person name="Kellner H."/>
        </authorList>
    </citation>
    <scope>NUCLEOTIDE SEQUENCE [LARGE SCALE GENOMIC DNA]</scope>
    <source>
        <strain evidence="2 3">DSM 108282</strain>
    </source>
</reference>
<keyword evidence="3" id="KW-1185">Reference proteome</keyword>
<keyword evidence="1" id="KW-0812">Transmembrane</keyword>
<sequence>MLLICKGWEGRTTKQCLGFIVLHVVLHIILHVVLHIILHIILRIVLLLFPCIIT</sequence>
<keyword evidence="1" id="KW-0472">Membrane</keyword>
<dbReference type="EMBL" id="SGPJ01000270">
    <property type="protein sequence ID" value="THG96011.1"/>
    <property type="molecule type" value="Genomic_DNA"/>
</dbReference>
<evidence type="ECO:0000256" key="1">
    <source>
        <dbReference type="SAM" id="Phobius"/>
    </source>
</evidence>
<evidence type="ECO:0000313" key="3">
    <source>
        <dbReference type="Proteomes" id="UP000309038"/>
    </source>
</evidence>
<name>A0A4S4KD63_9APHY</name>
<dbReference type="AlphaFoldDB" id="A0A4S4KD63"/>
<accession>A0A4S4KD63</accession>
<keyword evidence="1" id="KW-1133">Transmembrane helix</keyword>